<comment type="similarity">
    <text evidence="4 14">Belongs to the cytochrome P450 family.</text>
</comment>
<evidence type="ECO:0000256" key="9">
    <source>
        <dbReference type="ARBA" id="ARBA00023002"/>
    </source>
</evidence>
<dbReference type="PROSITE" id="PS00086">
    <property type="entry name" value="CYTOCHROME_P450"/>
    <property type="match status" value="1"/>
</dbReference>
<dbReference type="AlphaFoldDB" id="A0A9N9SRJ6"/>
<evidence type="ECO:0000256" key="15">
    <source>
        <dbReference type="SAM" id="Phobius"/>
    </source>
</evidence>
<keyword evidence="15" id="KW-0812">Transmembrane</keyword>
<dbReference type="EMBL" id="OU898276">
    <property type="protein sequence ID" value="CAG9827988.1"/>
    <property type="molecule type" value="Genomic_DNA"/>
</dbReference>
<evidence type="ECO:0000256" key="12">
    <source>
        <dbReference type="ARBA" id="ARBA00023136"/>
    </source>
</evidence>
<comment type="subcellular location">
    <subcellularLocation>
        <location evidence="3">Endoplasmic reticulum membrane</location>
        <topology evidence="3">Peripheral membrane protein</topology>
    </subcellularLocation>
    <subcellularLocation>
        <location evidence="2">Microsome membrane</location>
        <topology evidence="2">Peripheral membrane protein</topology>
    </subcellularLocation>
</comment>
<dbReference type="InterPro" id="IPR001128">
    <property type="entry name" value="Cyt_P450"/>
</dbReference>
<evidence type="ECO:0000256" key="11">
    <source>
        <dbReference type="ARBA" id="ARBA00023033"/>
    </source>
</evidence>
<feature type="binding site" description="axial binding residue" evidence="13">
    <location>
        <position position="459"/>
    </location>
    <ligand>
        <name>heme</name>
        <dbReference type="ChEBI" id="CHEBI:30413"/>
    </ligand>
    <ligandPart>
        <name>Fe</name>
        <dbReference type="ChEBI" id="CHEBI:18248"/>
    </ligandPart>
</feature>
<dbReference type="PANTHER" id="PTHR24292">
    <property type="entry name" value="CYTOCHROME P450"/>
    <property type="match status" value="1"/>
</dbReference>
<name>A0A9N9SRJ6_DIABA</name>
<dbReference type="FunFam" id="1.10.630.10:FF:000042">
    <property type="entry name" value="Cytochrome P450"/>
    <property type="match status" value="1"/>
</dbReference>
<keyword evidence="12 15" id="KW-0472">Membrane</keyword>
<evidence type="ECO:0000256" key="5">
    <source>
        <dbReference type="ARBA" id="ARBA00022617"/>
    </source>
</evidence>
<dbReference type="PANTHER" id="PTHR24292:SF100">
    <property type="entry name" value="CYTOCHROME P450 6A16, ISOFORM B-RELATED"/>
    <property type="match status" value="1"/>
</dbReference>
<keyword evidence="6 13" id="KW-0479">Metal-binding</keyword>
<sequence length="513" mass="59249">MEINSWIYIFITLATLVYIYSKRRYSYWKDRNVVHIEPEFFYGNSKSVIKRTAHITEVLGKLYNKVKAQGKRFGGHYALFTPQFVPVDLDLIKCMLQKDFAYFPNHGSYVNEKKDPLSGHLFNLEDEKWRNLRAKLTPTFTSGKMKMMFQTMVSSSEGLQEMLKNASSSTEPVDIKDVLGCFTTDVIGSVAFGLDINSMKNPDSEFREYGKRIFKITLLGRIKFIFLSILPTWLSKKIGIKIFSKDTESFFINLVKKTVAYREENNVYRKDFMHLLIQLKNMGKISEDNEDQLMQKNNNNIQGLSINEMAAQSFVFFLAGFETSATTMSFALLELAQNEELQNKVRDEINRVLAKHDNKVTYESIMDMEYLEKVVLESLRKHPPLGMLPRICTKNYQIPDSDVVITAGIRVNIPVLSIHRDPDYYPDPEKFDPERFNEENKAKRHPYSYLPFGEGPRTCIGIFGKLQSKVGLCCILRRYKVTLNEKTQLPIKYDSNSISTVKGGIWLNLQPVT</sequence>
<dbReference type="Pfam" id="PF00067">
    <property type="entry name" value="p450"/>
    <property type="match status" value="1"/>
</dbReference>
<dbReference type="Gene3D" id="1.10.630.10">
    <property type="entry name" value="Cytochrome P450"/>
    <property type="match status" value="1"/>
</dbReference>
<dbReference type="InterPro" id="IPR017972">
    <property type="entry name" value="Cyt_P450_CS"/>
</dbReference>
<keyword evidence="9 14" id="KW-0560">Oxidoreductase</keyword>
<evidence type="ECO:0000256" key="3">
    <source>
        <dbReference type="ARBA" id="ARBA00004406"/>
    </source>
</evidence>
<comment type="cofactor">
    <cofactor evidence="1 13">
        <name>heme</name>
        <dbReference type="ChEBI" id="CHEBI:30413"/>
    </cofactor>
</comment>
<dbReference type="InterPro" id="IPR002401">
    <property type="entry name" value="Cyt_P450_E_grp-I"/>
</dbReference>
<keyword evidence="11 14" id="KW-0503">Monooxygenase</keyword>
<dbReference type="GO" id="GO:0005789">
    <property type="term" value="C:endoplasmic reticulum membrane"/>
    <property type="evidence" value="ECO:0007669"/>
    <property type="project" value="UniProtKB-SubCell"/>
</dbReference>
<accession>A0A9N9SRJ6</accession>
<evidence type="ECO:0000256" key="6">
    <source>
        <dbReference type="ARBA" id="ARBA00022723"/>
    </source>
</evidence>
<keyword evidence="15" id="KW-1133">Transmembrane helix</keyword>
<reference evidence="16" key="1">
    <citation type="submission" date="2022-01" db="EMBL/GenBank/DDBJ databases">
        <authorList>
            <person name="King R."/>
        </authorList>
    </citation>
    <scope>NUCLEOTIDE SEQUENCE</scope>
</reference>
<evidence type="ECO:0000313" key="16">
    <source>
        <dbReference type="EMBL" id="CAG9827988.1"/>
    </source>
</evidence>
<dbReference type="SUPFAM" id="SSF48264">
    <property type="entry name" value="Cytochrome P450"/>
    <property type="match status" value="1"/>
</dbReference>
<keyword evidence="8" id="KW-0492">Microsome</keyword>
<keyword evidence="10 13" id="KW-0408">Iron</keyword>
<dbReference type="InterPro" id="IPR036396">
    <property type="entry name" value="Cyt_P450_sf"/>
</dbReference>
<organism evidence="16 17">
    <name type="scientific">Diabrotica balteata</name>
    <name type="common">Banded cucumber beetle</name>
    <dbReference type="NCBI Taxonomy" id="107213"/>
    <lineage>
        <taxon>Eukaryota</taxon>
        <taxon>Metazoa</taxon>
        <taxon>Ecdysozoa</taxon>
        <taxon>Arthropoda</taxon>
        <taxon>Hexapoda</taxon>
        <taxon>Insecta</taxon>
        <taxon>Pterygota</taxon>
        <taxon>Neoptera</taxon>
        <taxon>Endopterygota</taxon>
        <taxon>Coleoptera</taxon>
        <taxon>Polyphaga</taxon>
        <taxon>Cucujiformia</taxon>
        <taxon>Chrysomeloidea</taxon>
        <taxon>Chrysomelidae</taxon>
        <taxon>Galerucinae</taxon>
        <taxon>Diabroticina</taxon>
        <taxon>Diabroticites</taxon>
        <taxon>Diabrotica</taxon>
    </lineage>
</organism>
<keyword evidence="5 13" id="KW-0349">Heme</keyword>
<evidence type="ECO:0000256" key="2">
    <source>
        <dbReference type="ARBA" id="ARBA00004174"/>
    </source>
</evidence>
<dbReference type="GO" id="GO:0016705">
    <property type="term" value="F:oxidoreductase activity, acting on paired donors, with incorporation or reduction of molecular oxygen"/>
    <property type="evidence" value="ECO:0007669"/>
    <property type="project" value="InterPro"/>
</dbReference>
<dbReference type="Proteomes" id="UP001153709">
    <property type="component" value="Chromosome 1"/>
</dbReference>
<evidence type="ECO:0000256" key="7">
    <source>
        <dbReference type="ARBA" id="ARBA00022824"/>
    </source>
</evidence>
<evidence type="ECO:0000313" key="17">
    <source>
        <dbReference type="Proteomes" id="UP001153709"/>
    </source>
</evidence>
<proteinExistence type="inferred from homology"/>
<dbReference type="GO" id="GO:0005506">
    <property type="term" value="F:iron ion binding"/>
    <property type="evidence" value="ECO:0007669"/>
    <property type="project" value="InterPro"/>
</dbReference>
<evidence type="ECO:0008006" key="18">
    <source>
        <dbReference type="Google" id="ProtNLM"/>
    </source>
</evidence>
<dbReference type="OrthoDB" id="2789670at2759"/>
<feature type="transmembrane region" description="Helical" evidence="15">
    <location>
        <begin position="6"/>
        <end position="21"/>
    </location>
</feature>
<dbReference type="CDD" id="cd11056">
    <property type="entry name" value="CYP6-like"/>
    <property type="match status" value="1"/>
</dbReference>
<evidence type="ECO:0000256" key="14">
    <source>
        <dbReference type="RuleBase" id="RU000461"/>
    </source>
</evidence>
<keyword evidence="7" id="KW-0256">Endoplasmic reticulum</keyword>
<protein>
    <recommendedName>
        <fullName evidence="18">Cytochrome P450</fullName>
    </recommendedName>
</protein>
<feature type="transmembrane region" description="Helical" evidence="15">
    <location>
        <begin position="216"/>
        <end position="234"/>
    </location>
</feature>
<dbReference type="PRINTS" id="PR00385">
    <property type="entry name" value="P450"/>
</dbReference>
<gene>
    <name evidence="16" type="ORF">DIABBA_LOCUS1938</name>
</gene>
<evidence type="ECO:0000256" key="8">
    <source>
        <dbReference type="ARBA" id="ARBA00022848"/>
    </source>
</evidence>
<evidence type="ECO:0000256" key="1">
    <source>
        <dbReference type="ARBA" id="ARBA00001971"/>
    </source>
</evidence>
<dbReference type="InterPro" id="IPR050476">
    <property type="entry name" value="Insect_CytP450_Detox"/>
</dbReference>
<dbReference type="GO" id="GO:0004497">
    <property type="term" value="F:monooxygenase activity"/>
    <property type="evidence" value="ECO:0007669"/>
    <property type="project" value="UniProtKB-KW"/>
</dbReference>
<evidence type="ECO:0000256" key="10">
    <source>
        <dbReference type="ARBA" id="ARBA00023004"/>
    </source>
</evidence>
<evidence type="ECO:0000256" key="13">
    <source>
        <dbReference type="PIRSR" id="PIRSR602401-1"/>
    </source>
</evidence>
<evidence type="ECO:0000256" key="4">
    <source>
        <dbReference type="ARBA" id="ARBA00010617"/>
    </source>
</evidence>
<dbReference type="PRINTS" id="PR00463">
    <property type="entry name" value="EP450I"/>
</dbReference>
<dbReference type="GO" id="GO:0020037">
    <property type="term" value="F:heme binding"/>
    <property type="evidence" value="ECO:0007669"/>
    <property type="project" value="InterPro"/>
</dbReference>
<keyword evidence="17" id="KW-1185">Reference proteome</keyword>